<proteinExistence type="inferred from homology"/>
<keyword evidence="3" id="KW-0813">Transport</keyword>
<gene>
    <name evidence="12" type="ORF">Dda_8966</name>
</gene>
<dbReference type="InterPro" id="IPR011009">
    <property type="entry name" value="Kinase-like_dom_sf"/>
</dbReference>
<dbReference type="GO" id="GO:0008320">
    <property type="term" value="F:protein transmembrane transporter activity"/>
    <property type="evidence" value="ECO:0007669"/>
    <property type="project" value="InterPro"/>
</dbReference>
<dbReference type="GO" id="GO:0005789">
    <property type="term" value="C:endoplasmic reticulum membrane"/>
    <property type="evidence" value="ECO:0007669"/>
    <property type="project" value="UniProtKB-SubCell"/>
</dbReference>
<name>A0AAD6IPX7_DREDA</name>
<reference evidence="12" key="1">
    <citation type="submission" date="2023-01" db="EMBL/GenBank/DDBJ databases">
        <title>The chitinases involved in constricting ring structure development in the nematode-trapping fungus Drechslerella dactyloides.</title>
        <authorList>
            <person name="Wang R."/>
            <person name="Zhang L."/>
            <person name="Tang P."/>
            <person name="Li S."/>
            <person name="Liang L."/>
        </authorList>
    </citation>
    <scope>NUCLEOTIDE SEQUENCE</scope>
    <source>
        <strain evidence="12">YMF1.00031</strain>
    </source>
</reference>
<dbReference type="PANTHER" id="PTHR12309">
    <property type="entry name" value="SEC61 GAMMA SUBUNIT"/>
    <property type="match status" value="1"/>
</dbReference>
<dbReference type="HAMAP" id="MF_00422">
    <property type="entry name" value="SecE"/>
    <property type="match status" value="1"/>
</dbReference>
<comment type="subcellular location">
    <subcellularLocation>
        <location evidence="1">Endoplasmic reticulum membrane</location>
        <topology evidence="1">Single-pass membrane protein</topology>
    </subcellularLocation>
</comment>
<dbReference type="GO" id="GO:0004672">
    <property type="term" value="F:protein kinase activity"/>
    <property type="evidence" value="ECO:0007669"/>
    <property type="project" value="InterPro"/>
</dbReference>
<keyword evidence="5" id="KW-0256">Endoplasmic reticulum</keyword>
<evidence type="ECO:0000259" key="11">
    <source>
        <dbReference type="PROSITE" id="PS50011"/>
    </source>
</evidence>
<evidence type="ECO:0000313" key="13">
    <source>
        <dbReference type="Proteomes" id="UP001221413"/>
    </source>
</evidence>
<dbReference type="PROSITE" id="PS50011">
    <property type="entry name" value="PROTEIN_KINASE_DOM"/>
    <property type="match status" value="1"/>
</dbReference>
<keyword evidence="8" id="KW-0811">Translocation</keyword>
<keyword evidence="6" id="KW-0653">Protein transport</keyword>
<evidence type="ECO:0000256" key="6">
    <source>
        <dbReference type="ARBA" id="ARBA00022927"/>
    </source>
</evidence>
<organism evidence="12 13">
    <name type="scientific">Drechslerella dactyloides</name>
    <name type="common">Nematode-trapping fungus</name>
    <name type="synonym">Arthrobotrys dactyloides</name>
    <dbReference type="NCBI Taxonomy" id="74499"/>
    <lineage>
        <taxon>Eukaryota</taxon>
        <taxon>Fungi</taxon>
        <taxon>Dikarya</taxon>
        <taxon>Ascomycota</taxon>
        <taxon>Pezizomycotina</taxon>
        <taxon>Orbiliomycetes</taxon>
        <taxon>Orbiliales</taxon>
        <taxon>Orbiliaceae</taxon>
        <taxon>Drechslerella</taxon>
    </lineage>
</organism>
<dbReference type="InterPro" id="IPR008158">
    <property type="entry name" value="Translocase_Sec61-g"/>
</dbReference>
<keyword evidence="7 10" id="KW-1133">Transmembrane helix</keyword>
<evidence type="ECO:0000256" key="1">
    <source>
        <dbReference type="ARBA" id="ARBA00004389"/>
    </source>
</evidence>
<evidence type="ECO:0000256" key="8">
    <source>
        <dbReference type="ARBA" id="ARBA00023010"/>
    </source>
</evidence>
<evidence type="ECO:0000256" key="5">
    <source>
        <dbReference type="ARBA" id="ARBA00022824"/>
    </source>
</evidence>
<dbReference type="InterPro" id="IPR001901">
    <property type="entry name" value="Translocase_SecE/Sec61-g"/>
</dbReference>
<dbReference type="PROSITE" id="PS01067">
    <property type="entry name" value="SECE_SEC61G"/>
    <property type="match status" value="1"/>
</dbReference>
<evidence type="ECO:0000313" key="12">
    <source>
        <dbReference type="EMBL" id="KAJ6256131.1"/>
    </source>
</evidence>
<dbReference type="EMBL" id="JAQGDS010000014">
    <property type="protein sequence ID" value="KAJ6256131.1"/>
    <property type="molecule type" value="Genomic_DNA"/>
</dbReference>
<dbReference type="SUPFAM" id="SSF56112">
    <property type="entry name" value="Protein kinase-like (PK-like)"/>
    <property type="match status" value="1"/>
</dbReference>
<dbReference type="Proteomes" id="UP001221413">
    <property type="component" value="Unassembled WGS sequence"/>
</dbReference>
<dbReference type="NCBIfam" id="TIGR00327">
    <property type="entry name" value="secE_euk_arch"/>
    <property type="match status" value="1"/>
</dbReference>
<dbReference type="GO" id="GO:0006886">
    <property type="term" value="P:intracellular protein transport"/>
    <property type="evidence" value="ECO:0007669"/>
    <property type="project" value="InterPro"/>
</dbReference>
<dbReference type="InterPro" id="IPR000719">
    <property type="entry name" value="Prot_kinase_dom"/>
</dbReference>
<dbReference type="Pfam" id="PF00584">
    <property type="entry name" value="SecE"/>
    <property type="match status" value="1"/>
</dbReference>
<comment type="similarity">
    <text evidence="2">Belongs to the SecE/SEC61-gamma family.</text>
</comment>
<keyword evidence="9 10" id="KW-0472">Membrane</keyword>
<dbReference type="InterPro" id="IPR023391">
    <property type="entry name" value="Prot_translocase_SecE_dom_sf"/>
</dbReference>
<evidence type="ECO:0000256" key="9">
    <source>
        <dbReference type="ARBA" id="ARBA00023136"/>
    </source>
</evidence>
<evidence type="ECO:0000256" key="3">
    <source>
        <dbReference type="ARBA" id="ARBA00022448"/>
    </source>
</evidence>
<sequence length="169" mass="18721">MSDQITQIAEIPKDFLRDGTQFINRCTKPDRKEFLKISQAVATGFICMGAIGFVVKLIHIPINNILIPRLYTKGHIMGLIVLLVLEDCGEALQEGAKTVGSKKAVLEALRQIHAKGIVHDDLSPRNTVFNLQEPPESAFRLIEFGLATPNAAERERQNEMIMVEALGLS</sequence>
<comment type="caution">
    <text evidence="12">The sequence shown here is derived from an EMBL/GenBank/DDBJ whole genome shotgun (WGS) entry which is preliminary data.</text>
</comment>
<dbReference type="AlphaFoldDB" id="A0AAD6IPX7"/>
<accession>A0AAD6IPX7</accession>
<evidence type="ECO:0000256" key="10">
    <source>
        <dbReference type="SAM" id="Phobius"/>
    </source>
</evidence>
<keyword evidence="4 10" id="KW-0812">Transmembrane</keyword>
<protein>
    <recommendedName>
        <fullName evidence="11">Protein kinase domain-containing protein</fullName>
    </recommendedName>
</protein>
<dbReference type="GO" id="GO:0006605">
    <property type="term" value="P:protein targeting"/>
    <property type="evidence" value="ECO:0007669"/>
    <property type="project" value="InterPro"/>
</dbReference>
<evidence type="ECO:0000256" key="4">
    <source>
        <dbReference type="ARBA" id="ARBA00022692"/>
    </source>
</evidence>
<dbReference type="SUPFAM" id="SSF103456">
    <property type="entry name" value="Preprotein translocase SecE subunit"/>
    <property type="match status" value="1"/>
</dbReference>
<dbReference type="GO" id="GO:0005524">
    <property type="term" value="F:ATP binding"/>
    <property type="evidence" value="ECO:0007669"/>
    <property type="project" value="InterPro"/>
</dbReference>
<evidence type="ECO:0000256" key="7">
    <source>
        <dbReference type="ARBA" id="ARBA00022989"/>
    </source>
</evidence>
<keyword evidence="13" id="KW-1185">Reference proteome</keyword>
<evidence type="ECO:0000256" key="2">
    <source>
        <dbReference type="ARBA" id="ARBA00008274"/>
    </source>
</evidence>
<feature type="domain" description="Protein kinase" evidence="11">
    <location>
        <begin position="1"/>
        <end position="169"/>
    </location>
</feature>
<dbReference type="Gene3D" id="1.20.5.820">
    <property type="entry name" value="Preprotein translocase SecE subunit"/>
    <property type="match status" value="1"/>
</dbReference>
<feature type="transmembrane region" description="Helical" evidence="10">
    <location>
        <begin position="37"/>
        <end position="59"/>
    </location>
</feature>
<dbReference type="Gene3D" id="1.10.510.10">
    <property type="entry name" value="Transferase(Phosphotransferase) domain 1"/>
    <property type="match status" value="1"/>
</dbReference>